<keyword evidence="3" id="KW-1185">Reference proteome</keyword>
<comment type="caution">
    <text evidence="2">The sequence shown here is derived from an EMBL/GenBank/DDBJ whole genome shotgun (WGS) entry which is preliminary data.</text>
</comment>
<sequence>MSQEIEIEFKNLLTKDEYAQLLQYFNVSANDFIEQTNDYFETKQFDLKTNHAALRIRQKEDNYQLTLKEPNPDGAGLLETHCTLTDHEADQWKQGHIIPKPNIDTRLKHLGIASHQLTYGGALMTKRVEMAYHDTIIVLDKSQYNGNEDYELELEARDETYGQRIFTKLLDDFAIPKRKTPNKIERFYQSM</sequence>
<dbReference type="PROSITE" id="PS51707">
    <property type="entry name" value="CYTH"/>
    <property type="match status" value="1"/>
</dbReference>
<dbReference type="PATRIC" id="fig|1308866.3.peg.2484"/>
<dbReference type="Gene3D" id="2.40.320.10">
    <property type="entry name" value="Hypothetical Protein Pfu-838710-001"/>
    <property type="match status" value="1"/>
</dbReference>
<evidence type="ECO:0000313" key="3">
    <source>
        <dbReference type="Proteomes" id="UP000012283"/>
    </source>
</evidence>
<reference evidence="2 3" key="1">
    <citation type="submission" date="2013-03" db="EMBL/GenBank/DDBJ databases">
        <title>Draft genome sequence of Gracibacillus halophilus YIM-C55.5, a moderately halophilic and thermophilic organism from the Xiaochaidamu salt lake.</title>
        <authorList>
            <person name="Sugumar T."/>
            <person name="Polireddy D.R."/>
            <person name="Antony A."/>
            <person name="Madhava Y.R."/>
            <person name="Sivakumar N."/>
        </authorList>
    </citation>
    <scope>NUCLEOTIDE SEQUENCE [LARGE SCALE GENOMIC DNA]</scope>
    <source>
        <strain evidence="2 3">YIM-C55.5</strain>
    </source>
</reference>
<accession>N4WJ61</accession>
<feature type="domain" description="CYTH" evidence="1">
    <location>
        <begin position="4"/>
        <end position="191"/>
    </location>
</feature>
<evidence type="ECO:0000259" key="1">
    <source>
        <dbReference type="PROSITE" id="PS51707"/>
    </source>
</evidence>
<gene>
    <name evidence="2" type="ORF">J416_12287</name>
</gene>
<dbReference type="Proteomes" id="UP000012283">
    <property type="component" value="Unassembled WGS sequence"/>
</dbReference>
<dbReference type="PIRSF" id="PIRSF012526">
    <property type="entry name" value="CYTH_UCP012526"/>
    <property type="match status" value="1"/>
</dbReference>
<dbReference type="InterPro" id="IPR023577">
    <property type="entry name" value="CYTH_domain"/>
</dbReference>
<dbReference type="Pfam" id="PF01928">
    <property type="entry name" value="CYTH"/>
    <property type="match status" value="1"/>
</dbReference>
<dbReference type="SUPFAM" id="SSF55154">
    <property type="entry name" value="CYTH-like phosphatases"/>
    <property type="match status" value="1"/>
</dbReference>
<dbReference type="eggNOG" id="COG4116">
    <property type="taxonomic scope" value="Bacteria"/>
</dbReference>
<dbReference type="OrthoDB" id="384378at2"/>
<dbReference type="InterPro" id="IPR009195">
    <property type="entry name" value="Uncharacterised_YjbK"/>
</dbReference>
<dbReference type="CDD" id="cd07762">
    <property type="entry name" value="CYTH-like_Pase_1"/>
    <property type="match status" value="1"/>
</dbReference>
<dbReference type="EMBL" id="APML01000056">
    <property type="protein sequence ID" value="ENH96187.1"/>
    <property type="molecule type" value="Genomic_DNA"/>
</dbReference>
<dbReference type="RefSeq" id="WP_003472209.1">
    <property type="nucleotide sequence ID" value="NZ_APML01000056.1"/>
</dbReference>
<proteinExistence type="predicted"/>
<dbReference type="STRING" id="1308866.J416_12287"/>
<organism evidence="2 3">
    <name type="scientific">Gracilibacillus halophilus YIM-C55.5</name>
    <dbReference type="NCBI Taxonomy" id="1308866"/>
    <lineage>
        <taxon>Bacteria</taxon>
        <taxon>Bacillati</taxon>
        <taxon>Bacillota</taxon>
        <taxon>Bacilli</taxon>
        <taxon>Bacillales</taxon>
        <taxon>Bacillaceae</taxon>
        <taxon>Gracilibacillus</taxon>
    </lineage>
</organism>
<evidence type="ECO:0000313" key="2">
    <source>
        <dbReference type="EMBL" id="ENH96187.1"/>
    </source>
</evidence>
<dbReference type="AlphaFoldDB" id="N4WJ61"/>
<name>N4WJ61_9BACI</name>
<dbReference type="SMART" id="SM01118">
    <property type="entry name" value="CYTH"/>
    <property type="match status" value="1"/>
</dbReference>
<dbReference type="InterPro" id="IPR033469">
    <property type="entry name" value="CYTH-like_dom_sf"/>
</dbReference>
<protein>
    <submittedName>
        <fullName evidence="2">CYTH domain-containing protein</fullName>
    </submittedName>
</protein>